<reference evidence="2 3" key="1">
    <citation type="journal article" date="2019" name="Commun. Biol.">
        <title>The bagworm genome reveals a unique fibroin gene that provides high tensile strength.</title>
        <authorList>
            <person name="Kono N."/>
            <person name="Nakamura H."/>
            <person name="Ohtoshi R."/>
            <person name="Tomita M."/>
            <person name="Numata K."/>
            <person name="Arakawa K."/>
        </authorList>
    </citation>
    <scope>NUCLEOTIDE SEQUENCE [LARGE SCALE GENOMIC DNA]</scope>
</reference>
<dbReference type="Proteomes" id="UP000299102">
    <property type="component" value="Unassembled WGS sequence"/>
</dbReference>
<sequence length="395" mass="44707">MRRYVTSHRRIHPRRGFELQRLVRSYRGYRLIHISVKKLTPDSGPALVSRGVRKRVGGRLALIDVLAHVAPKSESESDGHAQVIQSSNERKNNEAGRARRRNNNDAPERRPAAPAASGHAPREMQLPASTPYFTAPVLLRTGPPDGGSPNRFLKITDWKRMSTVLEKIDTPSLNSIPDYISTTDDIDSAIGTLTNHVRTVVEKSRREVPASLDRRRLPSDVLELMRAKNAALRRASEYPNAQHRFRARALQCRVRARVEEVRNENWSDLMEEITPLHKAFWKVTKALKTEESNLNALTLPSNDIAHIQHIENKVQKKVSLKFKDDLLPVLLSEVQTLMKSLKTKKAAGLDGVVHSCPQQVLRLVEHSSQGFISKQKTVAVFFEVTKTFDRVWHPA</sequence>
<feature type="compositionally biased region" description="Basic and acidic residues" evidence="1">
    <location>
        <begin position="88"/>
        <end position="111"/>
    </location>
</feature>
<comment type="caution">
    <text evidence="2">The sequence shown here is derived from an EMBL/GenBank/DDBJ whole genome shotgun (WGS) entry which is preliminary data.</text>
</comment>
<proteinExistence type="predicted"/>
<organism evidence="2 3">
    <name type="scientific">Eumeta variegata</name>
    <name type="common">Bagworm moth</name>
    <name type="synonym">Eumeta japonica</name>
    <dbReference type="NCBI Taxonomy" id="151549"/>
    <lineage>
        <taxon>Eukaryota</taxon>
        <taxon>Metazoa</taxon>
        <taxon>Ecdysozoa</taxon>
        <taxon>Arthropoda</taxon>
        <taxon>Hexapoda</taxon>
        <taxon>Insecta</taxon>
        <taxon>Pterygota</taxon>
        <taxon>Neoptera</taxon>
        <taxon>Endopterygota</taxon>
        <taxon>Lepidoptera</taxon>
        <taxon>Glossata</taxon>
        <taxon>Ditrysia</taxon>
        <taxon>Tineoidea</taxon>
        <taxon>Psychidae</taxon>
        <taxon>Oiketicinae</taxon>
        <taxon>Eumeta</taxon>
    </lineage>
</organism>
<protein>
    <submittedName>
        <fullName evidence="2">Uncharacterized protein</fullName>
    </submittedName>
</protein>
<dbReference type="EMBL" id="BGZK01000838">
    <property type="protein sequence ID" value="GBP62300.1"/>
    <property type="molecule type" value="Genomic_DNA"/>
</dbReference>
<evidence type="ECO:0000313" key="2">
    <source>
        <dbReference type="EMBL" id="GBP62300.1"/>
    </source>
</evidence>
<dbReference type="OrthoDB" id="6627636at2759"/>
<feature type="region of interest" description="Disordered" evidence="1">
    <location>
        <begin position="71"/>
        <end position="124"/>
    </location>
</feature>
<gene>
    <name evidence="2" type="ORF">EVAR_48473_1</name>
</gene>
<keyword evidence="3" id="KW-1185">Reference proteome</keyword>
<dbReference type="AlphaFoldDB" id="A0A4C1XGS8"/>
<accession>A0A4C1XGS8</accession>
<evidence type="ECO:0000313" key="3">
    <source>
        <dbReference type="Proteomes" id="UP000299102"/>
    </source>
</evidence>
<evidence type="ECO:0000256" key="1">
    <source>
        <dbReference type="SAM" id="MobiDB-lite"/>
    </source>
</evidence>
<name>A0A4C1XGS8_EUMVA</name>